<sequence length="63" mass="7199">MSSAMDNTVPAIQKVIHFRELLSKERHPERRGELIDLLAAELAKLPESAQRSELLKTARYLAR</sequence>
<evidence type="ECO:0000313" key="1">
    <source>
        <dbReference type="EMBL" id="GGI29339.1"/>
    </source>
</evidence>
<organism evidence="1 2">
    <name type="scientific">Bradyrhizobium guangdongense</name>
    <dbReference type="NCBI Taxonomy" id="1325090"/>
    <lineage>
        <taxon>Bacteria</taxon>
        <taxon>Pseudomonadati</taxon>
        <taxon>Pseudomonadota</taxon>
        <taxon>Alphaproteobacteria</taxon>
        <taxon>Hyphomicrobiales</taxon>
        <taxon>Nitrobacteraceae</taxon>
        <taxon>Bradyrhizobium</taxon>
    </lineage>
</organism>
<reference evidence="1" key="1">
    <citation type="journal article" date="2014" name="Int. J. Syst. Evol. Microbiol.">
        <title>Complete genome sequence of Corynebacterium casei LMG S-19264T (=DSM 44701T), isolated from a smear-ripened cheese.</title>
        <authorList>
            <consortium name="US DOE Joint Genome Institute (JGI-PGF)"/>
            <person name="Walter F."/>
            <person name="Albersmeier A."/>
            <person name="Kalinowski J."/>
            <person name="Ruckert C."/>
        </authorList>
    </citation>
    <scope>NUCLEOTIDE SEQUENCE</scope>
    <source>
        <strain evidence="1">CGMCC 1.15034</strain>
    </source>
</reference>
<proteinExistence type="predicted"/>
<name>A0AA87W995_9BRAD</name>
<reference evidence="1" key="2">
    <citation type="submission" date="2022-12" db="EMBL/GenBank/DDBJ databases">
        <authorList>
            <person name="Sun Q."/>
            <person name="Zhou Y."/>
        </authorList>
    </citation>
    <scope>NUCLEOTIDE SEQUENCE</scope>
    <source>
        <strain evidence="1">CGMCC 1.15034</strain>
    </source>
</reference>
<comment type="caution">
    <text evidence="1">The sequence shown here is derived from an EMBL/GenBank/DDBJ whole genome shotgun (WGS) entry which is preliminary data.</text>
</comment>
<dbReference type="EMBL" id="BMHC01000014">
    <property type="protein sequence ID" value="GGI29339.1"/>
    <property type="molecule type" value="Genomic_DNA"/>
</dbReference>
<accession>A0AA87W995</accession>
<dbReference type="Proteomes" id="UP000625079">
    <property type="component" value="Unassembled WGS sequence"/>
</dbReference>
<protein>
    <submittedName>
        <fullName evidence="1">Uncharacterized protein</fullName>
    </submittedName>
</protein>
<evidence type="ECO:0000313" key="2">
    <source>
        <dbReference type="Proteomes" id="UP000625079"/>
    </source>
</evidence>
<gene>
    <name evidence="1" type="ORF">GCM10010987_53920</name>
</gene>
<dbReference type="AlphaFoldDB" id="A0AA87W995"/>